<name>A0A0P1BGP9_9BASI</name>
<proteinExistence type="predicted"/>
<dbReference type="AlphaFoldDB" id="A0A0P1BGP9"/>
<dbReference type="Proteomes" id="UP000054845">
    <property type="component" value="Unassembled WGS sequence"/>
</dbReference>
<protein>
    <submittedName>
        <fullName evidence="2">Uncharacterized protein</fullName>
    </submittedName>
</protein>
<feature type="region of interest" description="Disordered" evidence="1">
    <location>
        <begin position="502"/>
        <end position="522"/>
    </location>
</feature>
<dbReference type="OrthoDB" id="10320251at2759"/>
<accession>A0A0P1BGP9</accession>
<dbReference type="STRING" id="401625.A0A0P1BGP9"/>
<keyword evidence="3" id="KW-1185">Reference proteome</keyword>
<feature type="compositionally biased region" description="Basic residues" evidence="1">
    <location>
        <begin position="272"/>
        <end position="282"/>
    </location>
</feature>
<evidence type="ECO:0000313" key="2">
    <source>
        <dbReference type="EMBL" id="CEH14662.1"/>
    </source>
</evidence>
<feature type="region of interest" description="Disordered" evidence="1">
    <location>
        <begin position="637"/>
        <end position="662"/>
    </location>
</feature>
<reference evidence="3" key="1">
    <citation type="submission" date="2014-09" db="EMBL/GenBank/DDBJ databases">
        <authorList>
            <person name="Sharma Rahul"/>
            <person name="Thines Marco"/>
        </authorList>
    </citation>
    <scope>NUCLEOTIDE SEQUENCE [LARGE SCALE GENOMIC DNA]</scope>
</reference>
<feature type="region of interest" description="Disordered" evidence="1">
    <location>
        <begin position="983"/>
        <end position="1010"/>
    </location>
</feature>
<feature type="compositionally biased region" description="Polar residues" evidence="1">
    <location>
        <begin position="289"/>
        <end position="301"/>
    </location>
</feature>
<dbReference type="EMBL" id="CCYA01000247">
    <property type="protein sequence ID" value="CEH14662.1"/>
    <property type="molecule type" value="Genomic_DNA"/>
</dbReference>
<evidence type="ECO:0000313" key="3">
    <source>
        <dbReference type="Proteomes" id="UP000054845"/>
    </source>
</evidence>
<feature type="compositionally biased region" description="Basic residues" evidence="1">
    <location>
        <begin position="985"/>
        <end position="995"/>
    </location>
</feature>
<feature type="region of interest" description="Disordered" evidence="1">
    <location>
        <begin position="268"/>
        <end position="306"/>
    </location>
</feature>
<organism evidence="2 3">
    <name type="scientific">Ceraceosorus bombacis</name>
    <dbReference type="NCBI Taxonomy" id="401625"/>
    <lineage>
        <taxon>Eukaryota</taxon>
        <taxon>Fungi</taxon>
        <taxon>Dikarya</taxon>
        <taxon>Basidiomycota</taxon>
        <taxon>Ustilaginomycotina</taxon>
        <taxon>Exobasidiomycetes</taxon>
        <taxon>Ceraceosorales</taxon>
        <taxon>Ceraceosoraceae</taxon>
        <taxon>Ceraceosorus</taxon>
    </lineage>
</organism>
<evidence type="ECO:0000256" key="1">
    <source>
        <dbReference type="SAM" id="MobiDB-lite"/>
    </source>
</evidence>
<feature type="compositionally biased region" description="Basic residues" evidence="1">
    <location>
        <begin position="637"/>
        <end position="646"/>
    </location>
</feature>
<sequence>MASTSRSADQAALPANIEAPRQLCVHAARPGPPSSSSSSSLSLGLGDAAIPGQIFKASKEKHIRRVRGAAVWYAPFEGEVRVVDSSTSEALSTYLLPAPHSGHAYTNVAPHLPNLISSPLVLFNAPSASPDIDTDSKATHAYLPARKGEEYGVVQWIEKGGIAERSWISLHKPAAHLALLSATVLLALHADGSQSLADLSNKDMHFVQTFLPSLTSPIQTHSVLAVLAGKSAWDRLPSLKPSASLDESNSKALVFSLCGSAAPELIGAASAGKRRGKGHKRDKREEGTPQVQQSQQSAETVSSRKKSKTLTLRVHIVDPTACRAGFEAQGPNGLLADLPIQSARADELLSISLSSDAKSLVTLSIQGVLQQYALNLSTISSASSLVQSPAITIIRCPSPPTNMAEDAAFPSTSSKVKSPSLPAGTTMVHLPHAHVLFVLPPSEGTSTPQPGAYLISLVLGAVLDYEPTQVPGTSGAQGQTSLSIRAARIGGGVLLAQTRVHGTRASMSKKHKNSSAAVGSGPGECRVASVPVDVPNAASIKWAIGQETRAWTNALLWPPGTPISVSLSTLASAKASHAHSSTDPTAEKHELVVALRAADSASAKDDVFKAWYDVEKGRIAQAEAKAARTRASELAHARKVAARRNRQANSGTMGKSEDEEERDVQMELERLMLQKERETDANVKEGKVQGTDKEQASRPALPGAVVRLLVEKAFAHAHAPNNPAVATALLHHLMLWRMLSASQVLELSFTDENDKQGESKGLIARLLDLQEWDLALLAATNVSDVQEYELVLLLLRSFRAERGRKLRDASSNKGVATAASPARVLAVLTSRPELIDSAAFKHALLKSQLTDADRVADLLARLHDWLLEGSINQTSHLGKGIRVNMNLVPKLKKKGNKRSHMERAHDENKIVRPGVDECLTMLTVLLDVYFPLLLQSPTTWSVLTRLSKTLSQLVRSSNALKHLLGPLSAFQRLSSDLSHISKFSPHQHHHHHHQQHAAASASVTESERQTSARRTAIAAVDLRSAPTGVKETGGGLGHANLIAAKTAHRTGEARKGDSVRVKAIQESALVGPYTVERLAF</sequence>